<dbReference type="Proteomes" id="UP000324222">
    <property type="component" value="Unassembled WGS sequence"/>
</dbReference>
<keyword evidence="3" id="KW-1185">Reference proteome</keyword>
<proteinExistence type="predicted"/>
<name>A0A5B7CL70_PORTR</name>
<accession>A0A5B7CL70</accession>
<evidence type="ECO:0000313" key="2">
    <source>
        <dbReference type="EMBL" id="MPC09474.1"/>
    </source>
</evidence>
<evidence type="ECO:0000313" key="3">
    <source>
        <dbReference type="Proteomes" id="UP000324222"/>
    </source>
</evidence>
<feature type="compositionally biased region" description="Low complexity" evidence="1">
    <location>
        <begin position="165"/>
        <end position="184"/>
    </location>
</feature>
<sequence>MKSLEREYEMCQVLTSNSRVNNVHVSVGWVSLWHSAPKELEYENLGFALEYGTLSVVEALHHIMHSEVIVVRGVEGGVVTAVTHEHNNARIHVVVFLHVAEIPQRLNGVLHNKGVHGGARLLFLTSFFENCLPPISRHGTTDTLRRVRELTMEFEVLGSGHRQGPDASPSSPSPAPEESQGSSSDCCRCRQLLPLPLPTKPPIAAPVPSLSSNSGGGERERWSMSASVSTLRWQRL</sequence>
<evidence type="ECO:0000256" key="1">
    <source>
        <dbReference type="SAM" id="MobiDB-lite"/>
    </source>
</evidence>
<feature type="region of interest" description="Disordered" evidence="1">
    <location>
        <begin position="197"/>
        <end position="236"/>
    </location>
</feature>
<feature type="compositionally biased region" description="Polar residues" evidence="1">
    <location>
        <begin position="224"/>
        <end position="236"/>
    </location>
</feature>
<gene>
    <name evidence="2" type="ORF">E2C01_002085</name>
</gene>
<dbReference type="AlphaFoldDB" id="A0A5B7CL70"/>
<protein>
    <submittedName>
        <fullName evidence="2">Uncharacterized protein</fullName>
    </submittedName>
</protein>
<organism evidence="2 3">
    <name type="scientific">Portunus trituberculatus</name>
    <name type="common">Swimming crab</name>
    <name type="synonym">Neptunus trituberculatus</name>
    <dbReference type="NCBI Taxonomy" id="210409"/>
    <lineage>
        <taxon>Eukaryota</taxon>
        <taxon>Metazoa</taxon>
        <taxon>Ecdysozoa</taxon>
        <taxon>Arthropoda</taxon>
        <taxon>Crustacea</taxon>
        <taxon>Multicrustacea</taxon>
        <taxon>Malacostraca</taxon>
        <taxon>Eumalacostraca</taxon>
        <taxon>Eucarida</taxon>
        <taxon>Decapoda</taxon>
        <taxon>Pleocyemata</taxon>
        <taxon>Brachyura</taxon>
        <taxon>Eubrachyura</taxon>
        <taxon>Portunoidea</taxon>
        <taxon>Portunidae</taxon>
        <taxon>Portuninae</taxon>
        <taxon>Portunus</taxon>
    </lineage>
</organism>
<dbReference type="EMBL" id="VSRR010000071">
    <property type="protein sequence ID" value="MPC09474.1"/>
    <property type="molecule type" value="Genomic_DNA"/>
</dbReference>
<feature type="region of interest" description="Disordered" evidence="1">
    <location>
        <begin position="158"/>
        <end position="185"/>
    </location>
</feature>
<comment type="caution">
    <text evidence="2">The sequence shown here is derived from an EMBL/GenBank/DDBJ whole genome shotgun (WGS) entry which is preliminary data.</text>
</comment>
<reference evidence="2 3" key="1">
    <citation type="submission" date="2019-05" db="EMBL/GenBank/DDBJ databases">
        <title>Another draft genome of Portunus trituberculatus and its Hox gene families provides insights of decapod evolution.</title>
        <authorList>
            <person name="Jeong J.-H."/>
            <person name="Song I."/>
            <person name="Kim S."/>
            <person name="Choi T."/>
            <person name="Kim D."/>
            <person name="Ryu S."/>
            <person name="Kim W."/>
        </authorList>
    </citation>
    <scope>NUCLEOTIDE SEQUENCE [LARGE SCALE GENOMIC DNA]</scope>
    <source>
        <tissue evidence="2">Muscle</tissue>
    </source>
</reference>